<comment type="subcellular location">
    <subcellularLocation>
        <location evidence="1">Fimbrium</location>
    </subcellularLocation>
</comment>
<evidence type="ECO:0000256" key="3">
    <source>
        <dbReference type="ARBA" id="ARBA00022837"/>
    </source>
</evidence>
<dbReference type="GO" id="GO:0009289">
    <property type="term" value="C:pilus"/>
    <property type="evidence" value="ECO:0007669"/>
    <property type="project" value="UniProtKB-SubCell"/>
</dbReference>
<dbReference type="AlphaFoldDB" id="A0A3B0XQG5"/>
<feature type="non-terminal residue" evidence="6">
    <location>
        <position position="1"/>
    </location>
</feature>
<evidence type="ECO:0000256" key="4">
    <source>
        <dbReference type="ARBA" id="ARBA00023263"/>
    </source>
</evidence>
<dbReference type="EMBL" id="UOFH01000019">
    <property type="protein sequence ID" value="VAW58576.1"/>
    <property type="molecule type" value="Genomic_DNA"/>
</dbReference>
<dbReference type="InterPro" id="IPR008707">
    <property type="entry name" value="B-propeller_PilY1"/>
</dbReference>
<accession>A0A3B0XQG5</accession>
<organism evidence="6">
    <name type="scientific">hydrothermal vent metagenome</name>
    <dbReference type="NCBI Taxonomy" id="652676"/>
    <lineage>
        <taxon>unclassified sequences</taxon>
        <taxon>metagenomes</taxon>
        <taxon>ecological metagenomes</taxon>
    </lineage>
</organism>
<keyword evidence="3" id="KW-0106">Calcium</keyword>
<dbReference type="Pfam" id="PF05567">
    <property type="entry name" value="T4P_PilY1"/>
    <property type="match status" value="1"/>
</dbReference>
<dbReference type="InterPro" id="IPR018247">
    <property type="entry name" value="EF_Hand_1_Ca_BS"/>
</dbReference>
<sequence length="730" mass="78781">GTFASASTPDEITQRLINAISNIAKRQSSASAVALNSGTLNANSRVFQASFDSNDWSGRLRSVPIQDGPVDILPLGAPDSIDDSPPECSAYPTLGELCDEEWDAGLKLAARAAASRNIYTFNTDNYTGIAFKTLGNLSAAQQADLKTNPDTAALESDAIGQQRLDYIRGDSSNEGLSAPEFRTRKDLGVGISKMGDIIHSAPAYMGASNFFFPDNLEGASYNAYKIATRSRRPIVYVGANDGMLHAFDASNNATKGEEVFAYVPGKLVKKLPLLTSQSYKNSHTYFVDGSPITFDAYNGSWNTLLAGSAGAGAQLVYGLNISNPTAFSASDILWEFTDEPRTTAGSTFGDIDLGYTIGDVSYARMNNGQWVVIFGNGFNNTEADGNVSTTGNAAIYVVDAFTGALVKKFDTQAGMAEDPTGANRANGISRVTPVDVNGDFKADYLYAGDLFGNVWKMNVTSSNPASWDSAWKTGVKPRPFYTAKDASGVAQSITTSIAVKRHPEQIDQTIALFGTGSYFWVNDSSTTQPQTFYAIWDDNTAAQYNRSNLLEQQILNVQNVTGVDGIDREFRVTSSADIDPATYQIDWTNHKGWFMDLTESGERVNVEPVLRGNRIIFVTLTPNADPCSAGGSSWIMEVDANSGSRLLIPPFDVNGDGIISDLDIVNFAGDAETITSGVRSKEGIVAKPGILNTRSEKELKFFSGTTGKIETVTESINVNQRDRQSWRQLR</sequence>
<gene>
    <name evidence="6" type="ORF">MNBD_GAMMA08-1895</name>
</gene>
<keyword evidence="4" id="KW-0281">Fimbrium</keyword>
<evidence type="ECO:0000259" key="5">
    <source>
        <dbReference type="Pfam" id="PF05567"/>
    </source>
</evidence>
<evidence type="ECO:0000313" key="6">
    <source>
        <dbReference type="EMBL" id="VAW58576.1"/>
    </source>
</evidence>
<reference evidence="6" key="1">
    <citation type="submission" date="2018-06" db="EMBL/GenBank/DDBJ databases">
        <authorList>
            <person name="Zhirakovskaya E."/>
        </authorList>
    </citation>
    <scope>NUCLEOTIDE SEQUENCE</scope>
</reference>
<dbReference type="PROSITE" id="PS00018">
    <property type="entry name" value="EF_HAND_1"/>
    <property type="match status" value="1"/>
</dbReference>
<dbReference type="SUPFAM" id="SSF50998">
    <property type="entry name" value="Quinoprotein alcohol dehydrogenase-like"/>
    <property type="match status" value="1"/>
</dbReference>
<evidence type="ECO:0000256" key="2">
    <source>
        <dbReference type="ARBA" id="ARBA00022723"/>
    </source>
</evidence>
<keyword evidence="2" id="KW-0479">Metal-binding</keyword>
<feature type="domain" description="PilY1 beta-propeller" evidence="5">
    <location>
        <begin position="194"/>
        <end position="560"/>
    </location>
</feature>
<proteinExistence type="predicted"/>
<evidence type="ECO:0000256" key="1">
    <source>
        <dbReference type="ARBA" id="ARBA00004561"/>
    </source>
</evidence>
<dbReference type="GO" id="GO:0046872">
    <property type="term" value="F:metal ion binding"/>
    <property type="evidence" value="ECO:0007669"/>
    <property type="project" value="UniProtKB-KW"/>
</dbReference>
<dbReference type="InterPro" id="IPR011047">
    <property type="entry name" value="Quinoprotein_ADH-like_sf"/>
</dbReference>
<name>A0A3B0XQG5_9ZZZZ</name>
<protein>
    <submittedName>
        <fullName evidence="6">Type IV fimbrial biogenesis protein PilY1</fullName>
    </submittedName>
</protein>